<comment type="similarity">
    <text evidence="4">Belongs to the HRD1 family.</text>
</comment>
<feature type="compositionally biased region" description="Pro residues" evidence="16">
    <location>
        <begin position="322"/>
        <end position="334"/>
    </location>
</feature>
<feature type="region of interest" description="Disordered" evidence="16">
    <location>
        <begin position="319"/>
        <end position="416"/>
    </location>
</feature>
<evidence type="ECO:0000256" key="16">
    <source>
        <dbReference type="SAM" id="MobiDB-lite"/>
    </source>
</evidence>
<feature type="compositionally biased region" description="Low complexity" evidence="16">
    <location>
        <begin position="542"/>
        <end position="559"/>
    </location>
</feature>
<feature type="compositionally biased region" description="Low complexity" evidence="16">
    <location>
        <begin position="335"/>
        <end position="346"/>
    </location>
</feature>
<keyword evidence="6" id="KW-0808">Transferase</keyword>
<dbReference type="Gene3D" id="3.30.40.10">
    <property type="entry name" value="Zinc/RING finger domain, C3HC4 (zinc finger)"/>
    <property type="match status" value="1"/>
</dbReference>
<evidence type="ECO:0000256" key="8">
    <source>
        <dbReference type="ARBA" id="ARBA00022723"/>
    </source>
</evidence>
<evidence type="ECO:0000256" key="7">
    <source>
        <dbReference type="ARBA" id="ARBA00022692"/>
    </source>
</evidence>
<evidence type="ECO:0000256" key="13">
    <source>
        <dbReference type="ARBA" id="ARBA00022989"/>
    </source>
</evidence>
<keyword evidence="9 15" id="KW-0863">Zinc-finger</keyword>
<evidence type="ECO:0000256" key="11">
    <source>
        <dbReference type="ARBA" id="ARBA00022824"/>
    </source>
</evidence>
<dbReference type="PRINTS" id="PR01217">
    <property type="entry name" value="PRICHEXTENSN"/>
</dbReference>
<evidence type="ECO:0000256" key="1">
    <source>
        <dbReference type="ARBA" id="ARBA00000900"/>
    </source>
</evidence>
<dbReference type="InterPro" id="IPR057992">
    <property type="entry name" value="TPR_SYVN1_N"/>
</dbReference>
<feature type="transmembrane region" description="Helical" evidence="17">
    <location>
        <begin position="192"/>
        <end position="216"/>
    </location>
</feature>
<comment type="catalytic activity">
    <reaction evidence="1">
        <text>S-ubiquitinyl-[E2 ubiquitin-conjugating enzyme]-L-cysteine + [acceptor protein]-L-lysine = [E2 ubiquitin-conjugating enzyme]-L-cysteine + N(6)-ubiquitinyl-[acceptor protein]-L-lysine.</text>
        <dbReference type="EC" id="2.3.2.27"/>
    </reaction>
</comment>
<evidence type="ECO:0000256" key="5">
    <source>
        <dbReference type="ARBA" id="ARBA00012483"/>
    </source>
</evidence>
<dbReference type="InterPro" id="IPR001841">
    <property type="entry name" value="Znf_RING"/>
</dbReference>
<keyword evidence="14 17" id="KW-0472">Membrane</keyword>
<dbReference type="Pfam" id="PF13639">
    <property type="entry name" value="zf-RING_2"/>
    <property type="match status" value="1"/>
</dbReference>
<dbReference type="PROSITE" id="PS50089">
    <property type="entry name" value="ZF_RING_2"/>
    <property type="match status" value="1"/>
</dbReference>
<evidence type="ECO:0000256" key="6">
    <source>
        <dbReference type="ARBA" id="ARBA00022679"/>
    </source>
</evidence>
<dbReference type="InterPro" id="IPR013083">
    <property type="entry name" value="Znf_RING/FYVE/PHD"/>
</dbReference>
<dbReference type="Proteomes" id="UP001164746">
    <property type="component" value="Chromosome 11"/>
</dbReference>
<dbReference type="PANTHER" id="PTHR22763:SF184">
    <property type="entry name" value="E3 UBIQUITIN-PROTEIN LIGASE SYNOVIOLIN"/>
    <property type="match status" value="1"/>
</dbReference>
<feature type="compositionally biased region" description="Low complexity" evidence="16">
    <location>
        <begin position="371"/>
        <end position="396"/>
    </location>
</feature>
<keyword evidence="11" id="KW-0256">Endoplasmic reticulum</keyword>
<dbReference type="SMART" id="SM00184">
    <property type="entry name" value="RING"/>
    <property type="match status" value="1"/>
</dbReference>
<organism evidence="19 20">
    <name type="scientific">Mya arenaria</name>
    <name type="common">Soft-shell clam</name>
    <dbReference type="NCBI Taxonomy" id="6604"/>
    <lineage>
        <taxon>Eukaryota</taxon>
        <taxon>Metazoa</taxon>
        <taxon>Spiralia</taxon>
        <taxon>Lophotrochozoa</taxon>
        <taxon>Mollusca</taxon>
        <taxon>Bivalvia</taxon>
        <taxon>Autobranchia</taxon>
        <taxon>Heteroconchia</taxon>
        <taxon>Euheterodonta</taxon>
        <taxon>Imparidentia</taxon>
        <taxon>Neoheterodontei</taxon>
        <taxon>Myida</taxon>
        <taxon>Myoidea</taxon>
        <taxon>Myidae</taxon>
        <taxon>Mya</taxon>
    </lineage>
</organism>
<keyword evidence="8" id="KW-0479">Metal-binding</keyword>
<feature type="transmembrane region" description="Helical" evidence="17">
    <location>
        <begin position="48"/>
        <end position="65"/>
    </location>
</feature>
<feature type="region of interest" description="Disordered" evidence="16">
    <location>
        <begin position="497"/>
        <end position="627"/>
    </location>
</feature>
<evidence type="ECO:0000256" key="3">
    <source>
        <dbReference type="ARBA" id="ARBA00004906"/>
    </source>
</evidence>
<feature type="compositionally biased region" description="Pro residues" evidence="16">
    <location>
        <begin position="355"/>
        <end position="370"/>
    </location>
</feature>
<keyword evidence="12" id="KW-0862">Zinc</keyword>
<proteinExistence type="inferred from homology"/>
<evidence type="ECO:0000256" key="10">
    <source>
        <dbReference type="ARBA" id="ARBA00022786"/>
    </source>
</evidence>
<evidence type="ECO:0000313" key="20">
    <source>
        <dbReference type="Proteomes" id="UP001164746"/>
    </source>
</evidence>
<evidence type="ECO:0000256" key="12">
    <source>
        <dbReference type="ARBA" id="ARBA00022833"/>
    </source>
</evidence>
<comment type="pathway">
    <text evidence="3">Protein modification; protein ubiquitination.</text>
</comment>
<evidence type="ECO:0000256" key="14">
    <source>
        <dbReference type="ARBA" id="ARBA00023136"/>
    </source>
</evidence>
<name>A0ABY7FCT2_MYAAR</name>
<feature type="transmembrane region" description="Helical" evidence="17">
    <location>
        <begin position="136"/>
        <end position="155"/>
    </location>
</feature>
<gene>
    <name evidence="19" type="ORF">MAR_000619</name>
</gene>
<accession>A0ABY7FCT2</accession>
<feature type="compositionally biased region" description="Pro residues" evidence="16">
    <location>
        <begin position="397"/>
        <end position="411"/>
    </location>
</feature>
<evidence type="ECO:0000259" key="18">
    <source>
        <dbReference type="PROSITE" id="PS50089"/>
    </source>
</evidence>
<dbReference type="Pfam" id="PF25563">
    <property type="entry name" value="TPR_SYVN1_N"/>
    <property type="match status" value="2"/>
</dbReference>
<dbReference type="EMBL" id="CP111022">
    <property type="protein sequence ID" value="WAR18781.1"/>
    <property type="molecule type" value="Genomic_DNA"/>
</dbReference>
<dbReference type="InterPro" id="IPR050731">
    <property type="entry name" value="HRD1_E3_ubiq-ligases"/>
</dbReference>
<feature type="compositionally biased region" description="Basic and acidic residues" evidence="16">
    <location>
        <begin position="585"/>
        <end position="618"/>
    </location>
</feature>
<protein>
    <recommendedName>
        <fullName evidence="5">RING-type E3 ubiquitin transferase</fullName>
        <ecNumber evidence="5">2.3.2.27</ecNumber>
    </recommendedName>
</protein>
<dbReference type="PANTHER" id="PTHR22763">
    <property type="entry name" value="RING ZINC FINGER PROTEIN"/>
    <property type="match status" value="1"/>
</dbReference>
<reference evidence="19" key="1">
    <citation type="submission" date="2022-11" db="EMBL/GenBank/DDBJ databases">
        <title>Centuries of genome instability and evolution in soft-shell clam transmissible cancer (bioRxiv).</title>
        <authorList>
            <person name="Hart S.F.M."/>
            <person name="Yonemitsu M.A."/>
            <person name="Giersch R.M."/>
            <person name="Beal B.F."/>
            <person name="Arriagada G."/>
            <person name="Davis B.W."/>
            <person name="Ostrander E.A."/>
            <person name="Goff S.P."/>
            <person name="Metzger M.J."/>
        </authorList>
    </citation>
    <scope>NUCLEOTIDE SEQUENCE</scope>
    <source>
        <strain evidence="19">MELC-2E11</strain>
        <tissue evidence="19">Siphon/mantle</tissue>
    </source>
</reference>
<dbReference type="EC" id="2.3.2.27" evidence="5"/>
<dbReference type="SUPFAM" id="SSF57850">
    <property type="entry name" value="RING/U-box"/>
    <property type="match status" value="1"/>
</dbReference>
<dbReference type="CDD" id="cd16479">
    <property type="entry name" value="RING-H2_synoviolin"/>
    <property type="match status" value="1"/>
</dbReference>
<evidence type="ECO:0000313" key="19">
    <source>
        <dbReference type="EMBL" id="WAR18781.1"/>
    </source>
</evidence>
<keyword evidence="7 17" id="KW-0812">Transmembrane</keyword>
<dbReference type="InterPro" id="IPR058051">
    <property type="entry name" value="Znf_RING_synoviolin"/>
</dbReference>
<keyword evidence="20" id="KW-1185">Reference proteome</keyword>
<evidence type="ECO:0000256" key="2">
    <source>
        <dbReference type="ARBA" id="ARBA00004477"/>
    </source>
</evidence>
<feature type="transmembrane region" description="Helical" evidence="17">
    <location>
        <begin position="107"/>
        <end position="124"/>
    </location>
</feature>
<feature type="domain" description="RING-type" evidence="18">
    <location>
        <begin position="272"/>
        <end position="311"/>
    </location>
</feature>
<evidence type="ECO:0000256" key="15">
    <source>
        <dbReference type="PROSITE-ProRule" id="PRU00175"/>
    </source>
</evidence>
<keyword evidence="13 17" id="KW-1133">Transmembrane helix</keyword>
<evidence type="ECO:0000256" key="4">
    <source>
        <dbReference type="ARBA" id="ARBA00010089"/>
    </source>
</evidence>
<evidence type="ECO:0000256" key="9">
    <source>
        <dbReference type="ARBA" id="ARBA00022771"/>
    </source>
</evidence>
<evidence type="ECO:0000256" key="17">
    <source>
        <dbReference type="SAM" id="Phobius"/>
    </source>
</evidence>
<comment type="subcellular location">
    <subcellularLocation>
        <location evidence="2">Endoplasmic reticulum membrane</location>
        <topology evidence="2">Multi-pass membrane protein</topology>
    </subcellularLocation>
</comment>
<sequence>MSIHEMKAILLTCGSFALSAAVVGNAFYQKKQFYPSVVYITKSNPSMAILYLQAFVFIVLMGKLFRKIFFGQLRAAEMEHLIERSWYAVTETCLAFTVFRDDFSPKFVAAFTLLLFLKCFHWLAEDRVDYMERSPVISYLFHIRVVSLLTFLSVVDAYSINYAYYSTLSKGASVQLVFGFESENPWENKAVYLLYSELILGFVKVILYMMFMVIMIKIHTFPLFAIRPMYLSVRNFKKSLHDVIMSRRAISQMNTLYPNVTEEELAQGDNVCIICREDMVTTCKKLPCGHIFHTSCLRSWFQRQQTCPTCRMEVLRMAQPRPQAPPPPQQPQPQNPFQNMFGAGMPPAGGGGFPGMPPMWPPQQAPPMQAPPTQATPTTTQASQPAPGMYPSQPSTPMMPPGTTAPPPTPLPGQTSPTMPPFMPGMFPPMFMPYSFPRPPTSMSGLTAEELLVMEGTERENVEARVQWLRDIQALLDGAMVLMQQYNTVAASSSIPGINVTARPEPTTLGPDVRSRGTAPSPSTYSPIPTPTAETGARPKYSSPTKNTLNSPPSSSNLTQNTGNPPSEGASGFTPTTDEYIPEWEDPRTEEHVDGMDEVRRRRLEKFLSDSSSKDKCSQDNQSDTGS</sequence>
<keyword evidence="10" id="KW-0833">Ubl conjugation pathway</keyword>